<dbReference type="SUPFAM" id="SSF50939">
    <property type="entry name" value="Sialidases"/>
    <property type="match status" value="1"/>
</dbReference>
<evidence type="ECO:0000259" key="3">
    <source>
        <dbReference type="Pfam" id="PF13088"/>
    </source>
</evidence>
<sequence>MKGHIRPAVCLALALSAFCAGCASGAGGNNGTTGGTGTPPAEESSMNTEDRITETGTDTGTQPVRPDYSETDAVNIAAKINNKSAGAAVMVESDVYTVYDPDRDSAGYYYNFYPEIIRYNGLFIVSWCSGRRNEDDFGQRIMTSYSTDLVSWSDPVILFDPAEAGDGNGAFINSGFTVYGGRLYAYGYVCRTTGAEPGKNSTLSDPIYFFRCSDDGMQWGDMTRTVRSSCYNSKKLLSGRFLTFGRGSLTSYTDRETGNTGMGLGWNDAAIDMADAIKRGAGTLMESSFYQTDDGVVFMMFRTNTKKLWCSISCNEGESWSKVYPTGFTDAISKSRFGRLPDGRIFYVGNPFYDAGFTRNPLMLCISSDGLNFSEQYVLRNEKDYRMKVDGLFKEGDFGYPCVITDDRYMYVFYARRKETLEITRVALKDI</sequence>
<proteinExistence type="predicted"/>
<name>A0AAE3FFW1_9BACT</name>
<dbReference type="PANTHER" id="PTHR43752">
    <property type="entry name" value="BNR/ASP-BOX REPEAT FAMILY PROTEIN"/>
    <property type="match status" value="1"/>
</dbReference>
<gene>
    <name evidence="4" type="ORF">MR241_02250</name>
</gene>
<dbReference type="InterPro" id="IPR011040">
    <property type="entry name" value="Sialidase"/>
</dbReference>
<accession>A0AAE3FFW1</accession>
<evidence type="ECO:0000256" key="2">
    <source>
        <dbReference type="SAM" id="SignalP"/>
    </source>
</evidence>
<organism evidence="4 5">
    <name type="scientific">Candidatus Colimorpha enterica</name>
    <dbReference type="NCBI Taxonomy" id="3083063"/>
    <lineage>
        <taxon>Bacteria</taxon>
        <taxon>Pseudomonadati</taxon>
        <taxon>Bacteroidota</taxon>
        <taxon>Bacteroidia</taxon>
        <taxon>Bacteroidales</taxon>
        <taxon>Candidatus Colimorpha</taxon>
    </lineage>
</organism>
<protein>
    <submittedName>
        <fullName evidence="4">Exo-alpha-sialidase</fullName>
    </submittedName>
</protein>
<dbReference type="Gene3D" id="2.120.10.10">
    <property type="match status" value="1"/>
</dbReference>
<evidence type="ECO:0000313" key="4">
    <source>
        <dbReference type="EMBL" id="MCI5755098.1"/>
    </source>
</evidence>
<dbReference type="PANTHER" id="PTHR43752:SF2">
    <property type="entry name" value="BNR_ASP-BOX REPEAT FAMILY PROTEIN"/>
    <property type="match status" value="1"/>
</dbReference>
<evidence type="ECO:0000256" key="1">
    <source>
        <dbReference type="SAM" id="MobiDB-lite"/>
    </source>
</evidence>
<keyword evidence="2" id="KW-0732">Signal</keyword>
<dbReference type="CDD" id="cd15482">
    <property type="entry name" value="Sialidase_non-viral"/>
    <property type="match status" value="1"/>
</dbReference>
<dbReference type="AlphaFoldDB" id="A0AAE3FFW1"/>
<reference evidence="4 5" key="1">
    <citation type="submission" date="2022-03" db="EMBL/GenBank/DDBJ databases">
        <title>Metagenome-assembled genomes from swine fecal metagenomes.</title>
        <authorList>
            <person name="Holman D.B."/>
            <person name="Kommadath A."/>
        </authorList>
    </citation>
    <scope>NUCLEOTIDE SEQUENCE [LARGE SCALE GENOMIC DNA]</scope>
    <source>
        <strain evidence="4">SUG147</strain>
    </source>
</reference>
<dbReference type="EMBL" id="JALEMU010000039">
    <property type="protein sequence ID" value="MCI5755098.1"/>
    <property type="molecule type" value="Genomic_DNA"/>
</dbReference>
<dbReference type="Pfam" id="PF13088">
    <property type="entry name" value="BNR_2"/>
    <property type="match status" value="1"/>
</dbReference>
<feature type="region of interest" description="Disordered" evidence="1">
    <location>
        <begin position="29"/>
        <end position="67"/>
    </location>
</feature>
<dbReference type="Proteomes" id="UP001139365">
    <property type="component" value="Unassembled WGS sequence"/>
</dbReference>
<dbReference type="InterPro" id="IPR036278">
    <property type="entry name" value="Sialidase_sf"/>
</dbReference>
<feature type="signal peptide" evidence="2">
    <location>
        <begin position="1"/>
        <end position="25"/>
    </location>
</feature>
<feature type="chain" id="PRO_5042226131" evidence="2">
    <location>
        <begin position="26"/>
        <end position="431"/>
    </location>
</feature>
<comment type="caution">
    <text evidence="4">The sequence shown here is derived from an EMBL/GenBank/DDBJ whole genome shotgun (WGS) entry which is preliminary data.</text>
</comment>
<evidence type="ECO:0000313" key="5">
    <source>
        <dbReference type="Proteomes" id="UP001139365"/>
    </source>
</evidence>
<feature type="domain" description="Sialidase" evidence="3">
    <location>
        <begin position="123"/>
        <end position="408"/>
    </location>
</feature>